<dbReference type="RefSeq" id="WP_011479678.1">
    <property type="nucleotide sequence ID" value="NC_007947.1"/>
</dbReference>
<proteinExistence type="predicted"/>
<dbReference type="STRING" id="265072.Mfla_1456"/>
<organism evidence="3 4">
    <name type="scientific">Methylobacillus flagellatus (strain ATCC 51484 / DSM 6875 / VKM B-1610 / KT)</name>
    <dbReference type="NCBI Taxonomy" id="265072"/>
    <lineage>
        <taxon>Bacteria</taxon>
        <taxon>Pseudomonadati</taxon>
        <taxon>Pseudomonadota</taxon>
        <taxon>Betaproteobacteria</taxon>
        <taxon>Nitrosomonadales</taxon>
        <taxon>Methylophilaceae</taxon>
        <taxon>Methylobacillus</taxon>
    </lineage>
</organism>
<dbReference type="EMBL" id="CP000284">
    <property type="protein sequence ID" value="ABE49724.1"/>
    <property type="molecule type" value="Genomic_DNA"/>
</dbReference>
<name>Q1H1B3_METFK</name>
<dbReference type="Proteomes" id="UP000002440">
    <property type="component" value="Chromosome"/>
</dbReference>
<evidence type="ECO:0000313" key="4">
    <source>
        <dbReference type="Proteomes" id="UP000002440"/>
    </source>
</evidence>
<evidence type="ECO:0000259" key="2">
    <source>
        <dbReference type="Pfam" id="PF23343"/>
    </source>
</evidence>
<feature type="domain" description="Replication-associated protein ORF2/G2P" evidence="2">
    <location>
        <begin position="89"/>
        <end position="206"/>
    </location>
</feature>
<gene>
    <name evidence="3" type="ordered locus">Mfla_1456</name>
</gene>
<feature type="compositionally biased region" description="Basic and acidic residues" evidence="1">
    <location>
        <begin position="53"/>
        <end position="63"/>
    </location>
</feature>
<dbReference type="eggNOG" id="ENOG5032WQM">
    <property type="taxonomic scope" value="Bacteria"/>
</dbReference>
<keyword evidence="4" id="KW-1185">Reference proteome</keyword>
<dbReference type="KEGG" id="mfa:Mfla_1456"/>
<dbReference type="InterPro" id="IPR056906">
    <property type="entry name" value="ORF2/G2P_dom"/>
</dbReference>
<feature type="region of interest" description="Disordered" evidence="1">
    <location>
        <begin position="42"/>
        <end position="63"/>
    </location>
</feature>
<protein>
    <recommendedName>
        <fullName evidence="2">Replication-associated protein ORF2/G2P domain-containing protein</fullName>
    </recommendedName>
</protein>
<sequence length="290" mass="33768">MLNSVAHGIDASFKMTVRKFPEVIEVTVKPVNHMLELARSRSHGLKKAPSKVELPEEERARKDEENKLRAIRRAKQSIRWLVHRLKADHLVTLTYRDNMQDTEQLKRDFDQFRRLMLARYPDWKYVAAREQQERGAWHLHLAVQGRQDIKYMRTCWYKVLGCLGATGKDVMGQVDVVGPRKRFGQPKGTWKSAKLASYLTKYLDKSFNMLEHSSKRYWASKGAPKPEVVQHWLGSQNITEMIKDAFDIAMLHGLEDFPAQIMQSRDRTLLWLSGARNLRLSFSNSFDLAE</sequence>
<dbReference type="HOGENOM" id="CLU_952512_0_0_4"/>
<evidence type="ECO:0000256" key="1">
    <source>
        <dbReference type="SAM" id="MobiDB-lite"/>
    </source>
</evidence>
<accession>Q1H1B3</accession>
<dbReference type="AlphaFoldDB" id="Q1H1B3"/>
<reference evidence="3 4" key="1">
    <citation type="submission" date="2006-03" db="EMBL/GenBank/DDBJ databases">
        <title>Complete sequence of Methylobacillus flagellatus KT.</title>
        <authorList>
            <consortium name="US DOE Joint Genome Institute"/>
            <person name="Copeland A."/>
            <person name="Lucas S."/>
            <person name="Lapidus A."/>
            <person name="Barry K."/>
            <person name="Detter J.C."/>
            <person name="Glavina del Rio T."/>
            <person name="Hammon N."/>
            <person name="Israni S."/>
            <person name="Dalin E."/>
            <person name="Tice H."/>
            <person name="Pitluck S."/>
            <person name="Brettin T."/>
            <person name="Bruce D."/>
            <person name="Han C."/>
            <person name="Tapia R."/>
            <person name="Saunders E."/>
            <person name="Gilna P."/>
            <person name="Schmutz J."/>
            <person name="Larimer F."/>
            <person name="Land M."/>
            <person name="Kyrpides N."/>
            <person name="Anderson I."/>
            <person name="Richardson P."/>
        </authorList>
    </citation>
    <scope>NUCLEOTIDE SEQUENCE [LARGE SCALE GENOMIC DNA]</scope>
    <source>
        <strain evidence="4">KT / ATCC 51484 / DSM 6875</strain>
    </source>
</reference>
<dbReference type="OrthoDB" id="3173306at2"/>
<dbReference type="Pfam" id="PF23343">
    <property type="entry name" value="REP_ORF2-G2P"/>
    <property type="match status" value="1"/>
</dbReference>
<evidence type="ECO:0000313" key="3">
    <source>
        <dbReference type="EMBL" id="ABE49724.1"/>
    </source>
</evidence>